<sequence>MIKTNIYIPKVTLELYSEENKLTNSAPNEIPYDEVTNVLSDDTDTNPFGYEECNIMNMIN</sequence>
<comment type="caution">
    <text evidence="1">The sequence shown here is derived from an EMBL/GenBank/DDBJ whole genome shotgun (WGS) entry which is preliminary data.</text>
</comment>
<evidence type="ECO:0000313" key="2">
    <source>
        <dbReference type="Proteomes" id="UP000239471"/>
    </source>
</evidence>
<evidence type="ECO:0000313" key="1">
    <source>
        <dbReference type="EMBL" id="PRR81782.1"/>
    </source>
</evidence>
<proteinExistence type="predicted"/>
<keyword evidence="2" id="KW-1185">Reference proteome</keyword>
<dbReference type="Proteomes" id="UP000239471">
    <property type="component" value="Unassembled WGS sequence"/>
</dbReference>
<gene>
    <name evidence="1" type="ORF">CLVI_22710</name>
</gene>
<reference evidence="1 2" key="1">
    <citation type="submission" date="2018-03" db="EMBL/GenBank/DDBJ databases">
        <title>Genome sequence of Clostridium vincentii DSM 10228.</title>
        <authorList>
            <person name="Poehlein A."/>
            <person name="Daniel R."/>
        </authorList>
    </citation>
    <scope>NUCLEOTIDE SEQUENCE [LARGE SCALE GENOMIC DNA]</scope>
    <source>
        <strain evidence="1 2">DSM 10228</strain>
    </source>
</reference>
<dbReference type="EMBL" id="PVXQ01000024">
    <property type="protein sequence ID" value="PRR81782.1"/>
    <property type="molecule type" value="Genomic_DNA"/>
</dbReference>
<dbReference type="AlphaFoldDB" id="A0A2T0BD70"/>
<organism evidence="1 2">
    <name type="scientific">Clostridium vincentii</name>
    <dbReference type="NCBI Taxonomy" id="52704"/>
    <lineage>
        <taxon>Bacteria</taxon>
        <taxon>Bacillati</taxon>
        <taxon>Bacillota</taxon>
        <taxon>Clostridia</taxon>
        <taxon>Eubacteriales</taxon>
        <taxon>Clostridiaceae</taxon>
        <taxon>Clostridium</taxon>
    </lineage>
</organism>
<accession>A0A2T0BD70</accession>
<name>A0A2T0BD70_9CLOT</name>
<dbReference type="RefSeq" id="WP_106060224.1">
    <property type="nucleotide sequence ID" value="NZ_PVXQ01000024.1"/>
</dbReference>
<protein>
    <submittedName>
        <fullName evidence="1">Uncharacterized protein</fullName>
    </submittedName>
</protein>